<sequence length="217" mass="23895">MFSPTSPALASVSEADDKEKKRQQNRIAQQKYRRNQKARLQALEQAVIGEQAWPKNALDFYPLEQPSMLPHTSSVDDQFMFSEITAPQLGRPVLHRAVHAGNETVIRLLIDRGADINKCDEYGRSVLHVATENGYASIVRLLADHKIDVNAQDIQGRTALFHAVQSGNEEIVELLLSASIDLNCRDLHGNTALHLAVDGGSESLINLLLSHGADVDA</sequence>
<feature type="region of interest" description="Disordered" evidence="4">
    <location>
        <begin position="1"/>
        <end position="33"/>
    </location>
</feature>
<reference evidence="5 6" key="1">
    <citation type="submission" date="2015-06" db="EMBL/GenBank/DDBJ databases">
        <title>Talaromyces atroroseus IBT 11181 draft genome.</title>
        <authorList>
            <person name="Rasmussen K.B."/>
            <person name="Rasmussen S."/>
            <person name="Petersen B."/>
            <person name="Sicheritz-Ponten T."/>
            <person name="Mortensen U.H."/>
            <person name="Thrane U."/>
        </authorList>
    </citation>
    <scope>NUCLEOTIDE SEQUENCE [LARGE SCALE GENOMIC DNA]</scope>
    <source>
        <strain evidence="5 6">IBT 11181</strain>
    </source>
</reference>
<feature type="repeat" description="ANK" evidence="3">
    <location>
        <begin position="188"/>
        <end position="217"/>
    </location>
</feature>
<dbReference type="SUPFAM" id="SSF57959">
    <property type="entry name" value="Leucine zipper domain"/>
    <property type="match status" value="1"/>
</dbReference>
<gene>
    <name evidence="5" type="ORF">UA08_07363</name>
</gene>
<dbReference type="EMBL" id="LFMY01000012">
    <property type="protein sequence ID" value="OKL57209.1"/>
    <property type="molecule type" value="Genomic_DNA"/>
</dbReference>
<keyword evidence="6" id="KW-1185">Reference proteome</keyword>
<dbReference type="AlphaFoldDB" id="A0A225ANM7"/>
<dbReference type="Pfam" id="PF13637">
    <property type="entry name" value="Ank_4"/>
    <property type="match status" value="1"/>
</dbReference>
<feature type="repeat" description="ANK" evidence="3">
    <location>
        <begin position="122"/>
        <end position="154"/>
    </location>
</feature>
<feature type="repeat" description="ANK" evidence="3">
    <location>
        <begin position="155"/>
        <end position="187"/>
    </location>
</feature>
<dbReference type="Gene3D" id="1.25.40.20">
    <property type="entry name" value="Ankyrin repeat-containing domain"/>
    <property type="match status" value="2"/>
</dbReference>
<dbReference type="PROSITE" id="PS50297">
    <property type="entry name" value="ANK_REP_REGION"/>
    <property type="match status" value="4"/>
</dbReference>
<feature type="repeat" description="ANK" evidence="3">
    <location>
        <begin position="89"/>
        <end position="121"/>
    </location>
</feature>
<comment type="caution">
    <text evidence="5">The sequence shown here is derived from an EMBL/GenBank/DDBJ whole genome shotgun (WGS) entry which is preliminary data.</text>
</comment>
<dbReference type="InterPro" id="IPR046347">
    <property type="entry name" value="bZIP_sf"/>
</dbReference>
<accession>A0A225ANM7</accession>
<dbReference type="CDD" id="cd14688">
    <property type="entry name" value="bZIP_YAP"/>
    <property type="match status" value="1"/>
</dbReference>
<dbReference type="OrthoDB" id="4226964at2759"/>
<dbReference type="RefSeq" id="XP_020117330.1">
    <property type="nucleotide sequence ID" value="XM_020262645.1"/>
</dbReference>
<dbReference type="PROSITE" id="PS50088">
    <property type="entry name" value="ANK_REPEAT"/>
    <property type="match status" value="4"/>
</dbReference>
<protein>
    <submittedName>
        <fullName evidence="5">Uncharacterized protein</fullName>
    </submittedName>
</protein>
<dbReference type="SUPFAM" id="SSF48403">
    <property type="entry name" value="Ankyrin repeat"/>
    <property type="match status" value="1"/>
</dbReference>
<evidence type="ECO:0000313" key="6">
    <source>
        <dbReference type="Proteomes" id="UP000214365"/>
    </source>
</evidence>
<dbReference type="STRING" id="1441469.A0A225ANM7"/>
<evidence type="ECO:0000256" key="3">
    <source>
        <dbReference type="PROSITE-ProRule" id="PRU00023"/>
    </source>
</evidence>
<dbReference type="GeneID" id="31007119"/>
<dbReference type="GO" id="GO:0003700">
    <property type="term" value="F:DNA-binding transcription factor activity"/>
    <property type="evidence" value="ECO:0007669"/>
    <property type="project" value="InterPro"/>
</dbReference>
<dbReference type="InterPro" id="IPR002110">
    <property type="entry name" value="Ankyrin_rpt"/>
</dbReference>
<dbReference type="InterPro" id="IPR036770">
    <property type="entry name" value="Ankyrin_rpt-contain_sf"/>
</dbReference>
<dbReference type="PRINTS" id="PR01415">
    <property type="entry name" value="ANKYRIN"/>
</dbReference>
<organism evidence="5 6">
    <name type="scientific">Talaromyces atroroseus</name>
    <dbReference type="NCBI Taxonomy" id="1441469"/>
    <lineage>
        <taxon>Eukaryota</taxon>
        <taxon>Fungi</taxon>
        <taxon>Dikarya</taxon>
        <taxon>Ascomycota</taxon>
        <taxon>Pezizomycotina</taxon>
        <taxon>Eurotiomycetes</taxon>
        <taxon>Eurotiomycetidae</taxon>
        <taxon>Eurotiales</taxon>
        <taxon>Trichocomaceae</taxon>
        <taxon>Talaromyces</taxon>
        <taxon>Talaromyces sect. Trachyspermi</taxon>
    </lineage>
</organism>
<evidence type="ECO:0000313" key="5">
    <source>
        <dbReference type="EMBL" id="OKL57209.1"/>
    </source>
</evidence>
<proteinExistence type="predicted"/>
<keyword evidence="2 3" id="KW-0040">ANK repeat</keyword>
<name>A0A225ANM7_TALAT</name>
<dbReference type="Proteomes" id="UP000214365">
    <property type="component" value="Unassembled WGS sequence"/>
</dbReference>
<dbReference type="Pfam" id="PF12796">
    <property type="entry name" value="Ank_2"/>
    <property type="match status" value="1"/>
</dbReference>
<dbReference type="PANTHER" id="PTHR24171">
    <property type="entry name" value="ANKYRIN REPEAT DOMAIN-CONTAINING PROTEIN 39-RELATED"/>
    <property type="match status" value="1"/>
</dbReference>
<keyword evidence="1" id="KW-0677">Repeat</keyword>
<evidence type="ECO:0000256" key="4">
    <source>
        <dbReference type="SAM" id="MobiDB-lite"/>
    </source>
</evidence>
<dbReference type="SMART" id="SM00248">
    <property type="entry name" value="ANK"/>
    <property type="match status" value="4"/>
</dbReference>
<evidence type="ECO:0000256" key="1">
    <source>
        <dbReference type="ARBA" id="ARBA00022737"/>
    </source>
</evidence>
<evidence type="ECO:0000256" key="2">
    <source>
        <dbReference type="ARBA" id="ARBA00023043"/>
    </source>
</evidence>